<evidence type="ECO:0000256" key="2">
    <source>
        <dbReference type="ARBA" id="ARBA00007282"/>
    </source>
</evidence>
<dbReference type="AlphaFoldDB" id="A0A370TX26"/>
<protein>
    <recommendedName>
        <fullName evidence="9">Wax synthase domain-containing protein</fullName>
    </recommendedName>
</protein>
<dbReference type="PANTHER" id="PTHR31595:SF67">
    <property type="entry name" value="WAX SYNTHASE DOMAIN-CONTAINING PROTEIN"/>
    <property type="match status" value="1"/>
</dbReference>
<feature type="transmembrane region" description="Helical" evidence="8">
    <location>
        <begin position="478"/>
        <end position="500"/>
    </location>
</feature>
<sequence>MPNLTSFPHLTSTGPPPSARDVAFVYRQSFSKLVEAGTLRPFVFPYHMYGYVLLMIYLCIPHTKRPWLYTARWLVLGVISAFQWKTLWQTSSASPAISFAAGLVAAWIWVWAWVWLIFYRPQSESKRVQRRETSSRIRSEAIAGISTSRENGHVMDRPNGDSTLKQRRGGPSHRAEENGAVLRKSSEILETPVEANGRAQDAGTSSSTLGRSLSNGKVPGKGVEVEEYYWQSYPDKLGERISWVIDLVLNFRGPGWNWAIDPLPLPPLYISQQLGGPIDDSSRTGRSFTGLKCYNTRRELFRARFPQFIIGYFVLDALKVLLMKDPYFIFGPNTYDLPPLLQHLHPEALRFVRQVESACVIIVTLEMLLFLAPLGMSSLLGPKVLGQRAEAWYYPTTWGSFSIVLDKGLNGLWGSWWHQTFRFAFAAPTVSLESNGYIHARSKATKLIALFFAFGISGLLHAGGSITQLPHSHPSNPMYFFMSQILGIFIQAIFCTIFHPSLKALPKTVRRTGNLVFAVGWMFYTGWLLTDDFARGGVWLYEPIPFSPLRGLGFGGKGDGWWCWGDHIGIGWYTGKHWWESGIAI</sequence>
<evidence type="ECO:0000256" key="3">
    <source>
        <dbReference type="ARBA" id="ARBA00022679"/>
    </source>
</evidence>
<feature type="compositionally biased region" description="Basic and acidic residues" evidence="7">
    <location>
        <begin position="150"/>
        <end position="159"/>
    </location>
</feature>
<evidence type="ECO:0000256" key="5">
    <source>
        <dbReference type="ARBA" id="ARBA00022989"/>
    </source>
</evidence>
<dbReference type="InterPro" id="IPR032805">
    <property type="entry name" value="Wax_synthase_dom"/>
</dbReference>
<dbReference type="RefSeq" id="XP_031872738.1">
    <property type="nucleotide sequence ID" value="XM_032008684.1"/>
</dbReference>
<feature type="domain" description="Wax synthase" evidence="9">
    <location>
        <begin position="404"/>
        <end position="482"/>
    </location>
</feature>
<comment type="similarity">
    <text evidence="2">Belongs to the wax synthase family.</text>
</comment>
<feature type="transmembrane region" description="Helical" evidence="8">
    <location>
        <begin position="67"/>
        <end position="84"/>
    </location>
</feature>
<dbReference type="Pfam" id="PF13813">
    <property type="entry name" value="MBOAT_2"/>
    <property type="match status" value="1"/>
</dbReference>
<dbReference type="OrthoDB" id="2796277at2759"/>
<evidence type="ECO:0000313" key="10">
    <source>
        <dbReference type="EMBL" id="RDL40082.1"/>
    </source>
</evidence>
<dbReference type="GO" id="GO:0006629">
    <property type="term" value="P:lipid metabolic process"/>
    <property type="evidence" value="ECO:0007669"/>
    <property type="project" value="InterPro"/>
</dbReference>
<reference evidence="10 11" key="1">
    <citation type="journal article" date="2018" name="IMA Fungus">
        <title>IMA Genome-F 9: Draft genome sequence of Annulohypoxylon stygium, Aspergillus mulundensis, Berkeleyomyces basicola (syn. Thielaviopsis basicola), Ceratocystis smalleyi, two Cercospora beticola strains, Coleophoma cylindrospora, Fusarium fracticaudum, Phialophora cf. hyalina, and Morchella septimelata.</title>
        <authorList>
            <person name="Wingfield B.D."/>
            <person name="Bills G.F."/>
            <person name="Dong Y."/>
            <person name="Huang W."/>
            <person name="Nel W.J."/>
            <person name="Swalarsk-Parry B.S."/>
            <person name="Vaghefi N."/>
            <person name="Wilken P.M."/>
            <person name="An Z."/>
            <person name="de Beer Z.W."/>
            <person name="De Vos L."/>
            <person name="Chen L."/>
            <person name="Duong T.A."/>
            <person name="Gao Y."/>
            <person name="Hammerbacher A."/>
            <person name="Kikkert J.R."/>
            <person name="Li Y."/>
            <person name="Li H."/>
            <person name="Li K."/>
            <person name="Li Q."/>
            <person name="Liu X."/>
            <person name="Ma X."/>
            <person name="Naidoo K."/>
            <person name="Pethybridge S.J."/>
            <person name="Sun J."/>
            <person name="Steenkamp E.T."/>
            <person name="van der Nest M.A."/>
            <person name="van Wyk S."/>
            <person name="Wingfield M.J."/>
            <person name="Xiong C."/>
            <person name="Yue Q."/>
            <person name="Zhang X."/>
        </authorList>
    </citation>
    <scope>NUCLEOTIDE SEQUENCE [LARGE SCALE GENOMIC DNA]</scope>
    <source>
        <strain evidence="10 11">BP 5553</strain>
    </source>
</reference>
<accession>A0A370TX26</accession>
<dbReference type="GO" id="GO:0016020">
    <property type="term" value="C:membrane"/>
    <property type="evidence" value="ECO:0007669"/>
    <property type="project" value="UniProtKB-SubCell"/>
</dbReference>
<keyword evidence="5 8" id="KW-1133">Transmembrane helix</keyword>
<feature type="transmembrane region" description="Helical" evidence="8">
    <location>
        <begin position="360"/>
        <end position="380"/>
    </location>
</feature>
<feature type="transmembrane region" description="Helical" evidence="8">
    <location>
        <begin position="305"/>
        <end position="322"/>
    </location>
</feature>
<feature type="region of interest" description="Disordered" evidence="7">
    <location>
        <begin position="148"/>
        <end position="215"/>
    </location>
</feature>
<feature type="transmembrane region" description="Helical" evidence="8">
    <location>
        <begin position="96"/>
        <end position="119"/>
    </location>
</feature>
<dbReference type="STRING" id="2656787.A0A370TX26"/>
<feature type="compositionally biased region" description="Low complexity" evidence="7">
    <location>
        <begin position="203"/>
        <end position="214"/>
    </location>
</feature>
<dbReference type="EMBL" id="NPIC01000001">
    <property type="protein sequence ID" value="RDL40082.1"/>
    <property type="molecule type" value="Genomic_DNA"/>
</dbReference>
<keyword evidence="11" id="KW-1185">Reference proteome</keyword>
<comment type="subcellular location">
    <subcellularLocation>
        <location evidence="1">Membrane</location>
        <topology evidence="1">Multi-pass membrane protein</topology>
    </subcellularLocation>
</comment>
<feature type="transmembrane region" description="Helical" evidence="8">
    <location>
        <begin position="42"/>
        <end position="60"/>
    </location>
</feature>
<evidence type="ECO:0000313" key="11">
    <source>
        <dbReference type="Proteomes" id="UP000254866"/>
    </source>
</evidence>
<evidence type="ECO:0000256" key="4">
    <source>
        <dbReference type="ARBA" id="ARBA00022692"/>
    </source>
</evidence>
<dbReference type="InterPro" id="IPR044851">
    <property type="entry name" value="Wax_synthase"/>
</dbReference>
<evidence type="ECO:0000259" key="9">
    <source>
        <dbReference type="Pfam" id="PF13813"/>
    </source>
</evidence>
<evidence type="ECO:0000256" key="7">
    <source>
        <dbReference type="SAM" id="MobiDB-lite"/>
    </source>
</evidence>
<evidence type="ECO:0000256" key="8">
    <source>
        <dbReference type="SAM" id="Phobius"/>
    </source>
</evidence>
<evidence type="ECO:0000256" key="6">
    <source>
        <dbReference type="ARBA" id="ARBA00023136"/>
    </source>
</evidence>
<dbReference type="Proteomes" id="UP000254866">
    <property type="component" value="Unassembled WGS sequence"/>
</dbReference>
<proteinExistence type="inferred from homology"/>
<name>A0A370TX26_9HELO</name>
<keyword evidence="4 8" id="KW-0812">Transmembrane</keyword>
<feature type="transmembrane region" description="Helical" evidence="8">
    <location>
        <begin position="512"/>
        <end position="530"/>
    </location>
</feature>
<keyword evidence="3" id="KW-0808">Transferase</keyword>
<dbReference type="GeneID" id="43592910"/>
<dbReference type="PANTHER" id="PTHR31595">
    <property type="entry name" value="LONG-CHAIN-ALCOHOL O-FATTY-ACYLTRANSFERASE 3-RELATED"/>
    <property type="match status" value="1"/>
</dbReference>
<evidence type="ECO:0000256" key="1">
    <source>
        <dbReference type="ARBA" id="ARBA00004141"/>
    </source>
</evidence>
<keyword evidence="6 8" id="KW-0472">Membrane</keyword>
<organism evidence="10 11">
    <name type="scientific">Venustampulla echinocandica</name>
    <dbReference type="NCBI Taxonomy" id="2656787"/>
    <lineage>
        <taxon>Eukaryota</taxon>
        <taxon>Fungi</taxon>
        <taxon>Dikarya</taxon>
        <taxon>Ascomycota</taxon>
        <taxon>Pezizomycotina</taxon>
        <taxon>Leotiomycetes</taxon>
        <taxon>Helotiales</taxon>
        <taxon>Pleuroascaceae</taxon>
        <taxon>Venustampulla</taxon>
    </lineage>
</organism>
<gene>
    <name evidence="10" type="ORF">BP5553_00061</name>
</gene>
<dbReference type="GO" id="GO:0008374">
    <property type="term" value="F:O-acyltransferase activity"/>
    <property type="evidence" value="ECO:0007669"/>
    <property type="project" value="InterPro"/>
</dbReference>
<feature type="transmembrane region" description="Helical" evidence="8">
    <location>
        <begin position="447"/>
        <end position="466"/>
    </location>
</feature>
<comment type="caution">
    <text evidence="10">The sequence shown here is derived from an EMBL/GenBank/DDBJ whole genome shotgun (WGS) entry which is preliminary data.</text>
</comment>